<dbReference type="AlphaFoldDB" id="A0AAW9DGH4"/>
<evidence type="ECO:0000313" key="4">
    <source>
        <dbReference type="EMBL" id="MDX5038068.1"/>
    </source>
</evidence>
<dbReference type="Pfam" id="PF19258">
    <property type="entry name" value="KxYKxGKxW_sig"/>
    <property type="match status" value="1"/>
</dbReference>
<accession>A0AAW9DGH4</accession>
<proteinExistence type="predicted"/>
<dbReference type="Proteomes" id="UP001270004">
    <property type="component" value="Unassembled WGS sequence"/>
</dbReference>
<dbReference type="EMBL" id="JAWWZK010000012">
    <property type="protein sequence ID" value="MDX5038068.1"/>
    <property type="molecule type" value="Genomic_DNA"/>
</dbReference>
<evidence type="ECO:0000256" key="3">
    <source>
        <dbReference type="SAM" id="Phobius"/>
    </source>
</evidence>
<reference evidence="4" key="1">
    <citation type="submission" date="2023-11" db="EMBL/GenBank/DDBJ databases">
        <title>Antimicrobial resistance in invasive Streptococcus suis isolated in Spain and the associated genetic mechanisms.</title>
        <authorList>
            <person name="Uruen C."/>
            <person name="Arenas J.A."/>
        </authorList>
    </citation>
    <scope>NUCLEOTIDE SEQUENCE</scope>
    <source>
        <strain evidence="4">Ss_70</strain>
    </source>
</reference>
<name>A0AAW9DGH4_STRSU</name>
<keyword evidence="3" id="KW-0812">Transmembrane</keyword>
<protein>
    <submittedName>
        <fullName evidence="4">KxYKxGKxW signal peptide domain-containing protein</fullName>
    </submittedName>
</protein>
<evidence type="ECO:0000313" key="5">
    <source>
        <dbReference type="Proteomes" id="UP001270004"/>
    </source>
</evidence>
<feature type="compositionally biased region" description="Basic and acidic residues" evidence="2">
    <location>
        <begin position="128"/>
        <end position="144"/>
    </location>
</feature>
<feature type="region of interest" description="Disordered" evidence="2">
    <location>
        <begin position="63"/>
        <end position="160"/>
    </location>
</feature>
<keyword evidence="3" id="KW-1133">Transmembrane helix</keyword>
<keyword evidence="3" id="KW-0472">Membrane</keyword>
<comment type="caution">
    <text evidence="4">The sequence shown here is derived from an EMBL/GenBank/DDBJ whole genome shotgun (WGS) entry which is preliminary data.</text>
</comment>
<feature type="transmembrane region" description="Helical" evidence="3">
    <location>
        <begin position="20"/>
        <end position="42"/>
    </location>
</feature>
<dbReference type="RefSeq" id="WP_319444258.1">
    <property type="nucleotide sequence ID" value="NZ_JAWWZK010000012.1"/>
</dbReference>
<feature type="compositionally biased region" description="Basic and acidic residues" evidence="2">
    <location>
        <begin position="86"/>
        <end position="111"/>
    </location>
</feature>
<evidence type="ECO:0000256" key="1">
    <source>
        <dbReference type="ARBA" id="ARBA00022729"/>
    </source>
</evidence>
<dbReference type="NCBIfam" id="TIGR03715">
    <property type="entry name" value="KxYKxGKxW"/>
    <property type="match status" value="1"/>
</dbReference>
<gene>
    <name evidence="4" type="ORF">SHY70_07215</name>
</gene>
<organism evidence="4 5">
    <name type="scientific">Streptococcus suis</name>
    <dbReference type="NCBI Taxonomy" id="1307"/>
    <lineage>
        <taxon>Bacteria</taxon>
        <taxon>Bacillati</taxon>
        <taxon>Bacillota</taxon>
        <taxon>Bacilli</taxon>
        <taxon>Lactobacillales</taxon>
        <taxon>Streptococcaceae</taxon>
        <taxon>Streptococcus</taxon>
    </lineage>
</organism>
<dbReference type="InterPro" id="IPR022263">
    <property type="entry name" value="KxYKxGKxW"/>
</dbReference>
<evidence type="ECO:0000256" key="2">
    <source>
        <dbReference type="SAM" id="MobiDB-lite"/>
    </source>
</evidence>
<sequence>MFDKEKNQGRFRMWKSGKQWLYSGLIIIVLIGVGVVGGSGLIHNTEAEVAEKSRVTYLDGRRETNLPGAEGERPDSNPLGINPLGGRRETNLPGAEGERPDSNPLGGRRETNLPGAEGERPNSNPLGGRRETNLPGAEGERPDSNESLVESGFELSSGGEVEVGYELKNGGTVVVGFEPV</sequence>
<feature type="compositionally biased region" description="Basic and acidic residues" evidence="2">
    <location>
        <begin position="63"/>
        <end position="75"/>
    </location>
</feature>
<keyword evidence="1" id="KW-0732">Signal</keyword>